<reference evidence="3 4" key="1">
    <citation type="submission" date="2019-09" db="EMBL/GenBank/DDBJ databases">
        <title>Salinarimonas rosea gen. nov., sp. nov., a new member of the a-2 subgroup of the Proteobacteria.</title>
        <authorList>
            <person name="Liu J."/>
        </authorList>
    </citation>
    <scope>NUCLEOTIDE SEQUENCE [LARGE SCALE GENOMIC DNA]</scope>
    <source>
        <strain evidence="3 4">BN140002</strain>
    </source>
</reference>
<evidence type="ECO:0000256" key="1">
    <source>
        <dbReference type="SAM" id="MobiDB-lite"/>
    </source>
</evidence>
<dbReference type="InterPro" id="IPR041027">
    <property type="entry name" value="FtsK_alpha"/>
</dbReference>
<feature type="non-terminal residue" evidence="3">
    <location>
        <position position="329"/>
    </location>
</feature>
<feature type="region of interest" description="Disordered" evidence="1">
    <location>
        <begin position="1"/>
        <end position="30"/>
    </location>
</feature>
<feature type="compositionally biased region" description="Basic and acidic residues" evidence="1">
    <location>
        <begin position="14"/>
        <end position="26"/>
    </location>
</feature>
<dbReference type="RefSeq" id="WP_276315620.1">
    <property type="nucleotide sequence ID" value="NZ_VUOA01000045.1"/>
</dbReference>
<feature type="region of interest" description="Disordered" evidence="1">
    <location>
        <begin position="221"/>
        <end position="247"/>
    </location>
</feature>
<evidence type="ECO:0000259" key="2">
    <source>
        <dbReference type="Pfam" id="PF17854"/>
    </source>
</evidence>
<sequence>MTMNKALKAPAPLKDPRPEAHDDRRVAPIQRALQTLKDLGTRAETDLAGALAAPGAAAPAGEPFPSVRASIPEPSWQQAFVTPDGARFTRTPDRVVRRDRRGRAIEAPPREAEAADEPATAPVMDEVTIAEAPAPIAASLSAALRAVRHAPMGVHHALLPRPQLYRIESPLAEDEIRELDGPVDAWSDEVPAAAPEPQAAIEPDLAYLALYADLDAPRAEVRAEAEATPEEPVAVLPPPAQEPPRSAPQVRAPALVRAAPRPPRAVVPGGYEFPSLDYLAEPAEQNGPLPSDDVLEEGAGRLEKVVRDFGVKGEVVHVRPGPVVTLYEL</sequence>
<feature type="compositionally biased region" description="Basic and acidic residues" evidence="1">
    <location>
        <begin position="90"/>
        <end position="113"/>
    </location>
</feature>
<accession>A0A5B2V792</accession>
<proteinExistence type="predicted"/>
<dbReference type="AlphaFoldDB" id="A0A5B2V792"/>
<dbReference type="Gene3D" id="3.30.980.40">
    <property type="match status" value="1"/>
</dbReference>
<protein>
    <recommendedName>
        <fullName evidence="2">FtsK alpha domain-containing protein</fullName>
    </recommendedName>
</protein>
<feature type="domain" description="FtsK alpha" evidence="2">
    <location>
        <begin position="273"/>
        <end position="329"/>
    </location>
</feature>
<gene>
    <name evidence="3" type="ORF">F0L46_23100</name>
</gene>
<reference evidence="3 4" key="2">
    <citation type="submission" date="2019-09" db="EMBL/GenBank/DDBJ databases">
        <authorList>
            <person name="Jin C."/>
        </authorList>
    </citation>
    <scope>NUCLEOTIDE SEQUENCE [LARGE SCALE GENOMIC DNA]</scope>
    <source>
        <strain evidence="3 4">BN140002</strain>
    </source>
</reference>
<evidence type="ECO:0000313" key="4">
    <source>
        <dbReference type="Proteomes" id="UP000323142"/>
    </source>
</evidence>
<feature type="region of interest" description="Disordered" evidence="1">
    <location>
        <begin position="81"/>
        <end position="119"/>
    </location>
</feature>
<dbReference type="EMBL" id="VUOA01000045">
    <property type="protein sequence ID" value="KAA2234656.1"/>
    <property type="molecule type" value="Genomic_DNA"/>
</dbReference>
<feature type="compositionally biased region" description="Pro residues" evidence="1">
    <location>
        <begin position="235"/>
        <end position="246"/>
    </location>
</feature>
<keyword evidence="4" id="KW-1185">Reference proteome</keyword>
<comment type="caution">
    <text evidence="3">The sequence shown here is derived from an EMBL/GenBank/DDBJ whole genome shotgun (WGS) entry which is preliminary data.</text>
</comment>
<name>A0A5B2V792_9HYPH</name>
<dbReference type="Proteomes" id="UP000323142">
    <property type="component" value="Unassembled WGS sequence"/>
</dbReference>
<organism evidence="3 4">
    <name type="scientific">Salinarimonas soli</name>
    <dbReference type="NCBI Taxonomy" id="1638099"/>
    <lineage>
        <taxon>Bacteria</taxon>
        <taxon>Pseudomonadati</taxon>
        <taxon>Pseudomonadota</taxon>
        <taxon>Alphaproteobacteria</taxon>
        <taxon>Hyphomicrobiales</taxon>
        <taxon>Salinarimonadaceae</taxon>
        <taxon>Salinarimonas</taxon>
    </lineage>
</organism>
<dbReference type="Pfam" id="PF17854">
    <property type="entry name" value="FtsK_alpha"/>
    <property type="match status" value="1"/>
</dbReference>
<evidence type="ECO:0000313" key="3">
    <source>
        <dbReference type="EMBL" id="KAA2234656.1"/>
    </source>
</evidence>